<dbReference type="PANTHER" id="PTHR42847">
    <property type="entry name" value="ALKANESULFONATE MONOOXYGENASE"/>
    <property type="match status" value="1"/>
</dbReference>
<evidence type="ECO:0000259" key="5">
    <source>
        <dbReference type="Pfam" id="PF00296"/>
    </source>
</evidence>
<reference evidence="6 7" key="1">
    <citation type="submission" date="2024-10" db="EMBL/GenBank/DDBJ databases">
        <title>The Natural Products Discovery Center: Release of the First 8490 Sequenced Strains for Exploring Actinobacteria Biosynthetic Diversity.</title>
        <authorList>
            <person name="Kalkreuter E."/>
            <person name="Kautsar S.A."/>
            <person name="Yang D."/>
            <person name="Bader C.D."/>
            <person name="Teijaro C.N."/>
            <person name="Fluegel L."/>
            <person name="Davis C.M."/>
            <person name="Simpson J.R."/>
            <person name="Lauterbach L."/>
            <person name="Steele A.D."/>
            <person name="Gui C."/>
            <person name="Meng S."/>
            <person name="Li G."/>
            <person name="Viehrig K."/>
            <person name="Ye F."/>
            <person name="Su P."/>
            <person name="Kiefer A.F."/>
            <person name="Nichols A."/>
            <person name="Cepeda A.J."/>
            <person name="Yan W."/>
            <person name="Fan B."/>
            <person name="Jiang Y."/>
            <person name="Adhikari A."/>
            <person name="Zheng C.-J."/>
            <person name="Schuster L."/>
            <person name="Cowan T.M."/>
            <person name="Smanski M.J."/>
            <person name="Chevrette M.G."/>
            <person name="De Carvalho L.P.S."/>
            <person name="Shen B."/>
        </authorList>
    </citation>
    <scope>NUCLEOTIDE SEQUENCE [LARGE SCALE GENOMIC DNA]</scope>
    <source>
        <strain evidence="6 7">NPDC002593</strain>
    </source>
</reference>
<dbReference type="GO" id="GO:0016491">
    <property type="term" value="F:oxidoreductase activity"/>
    <property type="evidence" value="ECO:0007669"/>
    <property type="project" value="UniProtKB-KW"/>
</dbReference>
<evidence type="ECO:0000313" key="7">
    <source>
        <dbReference type="Proteomes" id="UP001601992"/>
    </source>
</evidence>
<name>A0ABW6RYH5_9NOCA</name>
<evidence type="ECO:0000313" key="6">
    <source>
        <dbReference type="EMBL" id="MFF3569085.1"/>
    </source>
</evidence>
<dbReference type="InterPro" id="IPR011251">
    <property type="entry name" value="Luciferase-like_dom"/>
</dbReference>
<dbReference type="Proteomes" id="UP001601992">
    <property type="component" value="Unassembled WGS sequence"/>
</dbReference>
<comment type="caution">
    <text evidence="6">The sequence shown here is derived from an EMBL/GenBank/DDBJ whole genome shotgun (WGS) entry which is preliminary data.</text>
</comment>
<dbReference type="SUPFAM" id="SSF51679">
    <property type="entry name" value="Bacterial luciferase-like"/>
    <property type="match status" value="1"/>
</dbReference>
<dbReference type="RefSeq" id="WP_040823476.1">
    <property type="nucleotide sequence ID" value="NZ_JBIAQY010000004.1"/>
</dbReference>
<protein>
    <submittedName>
        <fullName evidence="6">LLM class F420-dependent oxidoreductase</fullName>
        <ecNumber evidence="6">1.-.-.-</ecNumber>
    </submittedName>
</protein>
<dbReference type="InterPro" id="IPR050172">
    <property type="entry name" value="SsuD_RutA_monooxygenase"/>
</dbReference>
<keyword evidence="2" id="KW-0288">FMN</keyword>
<evidence type="ECO:0000256" key="3">
    <source>
        <dbReference type="ARBA" id="ARBA00023002"/>
    </source>
</evidence>
<dbReference type="NCBIfam" id="TIGR03560">
    <property type="entry name" value="F420_Rv1855c"/>
    <property type="match status" value="1"/>
</dbReference>
<accession>A0ABW6RYH5</accession>
<keyword evidence="1" id="KW-0285">Flavoprotein</keyword>
<dbReference type="PANTHER" id="PTHR42847:SF8">
    <property type="entry name" value="CONSERVED PROTEIN"/>
    <property type="match status" value="1"/>
</dbReference>
<dbReference type="EMBL" id="JBIAQY010000004">
    <property type="protein sequence ID" value="MFF3569085.1"/>
    <property type="molecule type" value="Genomic_DNA"/>
</dbReference>
<evidence type="ECO:0000256" key="1">
    <source>
        <dbReference type="ARBA" id="ARBA00022630"/>
    </source>
</evidence>
<dbReference type="InterPro" id="IPR019952">
    <property type="entry name" value="F420_OxRdatse_Rv1855c_pred"/>
</dbReference>
<keyword evidence="4" id="KW-0503">Monooxygenase</keyword>
<dbReference type="InterPro" id="IPR036661">
    <property type="entry name" value="Luciferase-like_sf"/>
</dbReference>
<dbReference type="Gene3D" id="3.20.20.30">
    <property type="entry name" value="Luciferase-like domain"/>
    <property type="match status" value="1"/>
</dbReference>
<sequence length="297" mass="32825">MRFAVHYIDFLPGDPAALGPTLSRTAVAAERAGAEIFTLADHFFQMEAVGKAEDPFLEGYTSMGFLAGRTEKITLTMLVTGVTYRYPGLLAKIATTLDVLSGGRSMLGLGAAWYEREHTALGVPYPPLRDRFEMLEETLQICLQMWSENDGPYQGKHYQLAETICRPQPIRATEGGTIRNRPPILLGGSGEKKTLRMVAQYADVWHTNAPLSELPHKIEVLHRHCETFDRDPAEIRMHTGHFTDPFTDTDAYLKNAEACAALGFDLLNVGPLPGNPDPAGWVERFGEQIAPRLAEIG</sequence>
<gene>
    <name evidence="6" type="ORF">ACFYXQ_15035</name>
</gene>
<dbReference type="Pfam" id="PF00296">
    <property type="entry name" value="Bac_luciferase"/>
    <property type="match status" value="1"/>
</dbReference>
<proteinExistence type="predicted"/>
<feature type="domain" description="Luciferase-like" evidence="5">
    <location>
        <begin position="23"/>
        <end position="241"/>
    </location>
</feature>
<dbReference type="EC" id="1.-.-.-" evidence="6"/>
<keyword evidence="7" id="KW-1185">Reference proteome</keyword>
<evidence type="ECO:0000256" key="2">
    <source>
        <dbReference type="ARBA" id="ARBA00022643"/>
    </source>
</evidence>
<keyword evidence="3 6" id="KW-0560">Oxidoreductase</keyword>
<organism evidence="6 7">
    <name type="scientific">Nocardia jiangxiensis</name>
    <dbReference type="NCBI Taxonomy" id="282685"/>
    <lineage>
        <taxon>Bacteria</taxon>
        <taxon>Bacillati</taxon>
        <taxon>Actinomycetota</taxon>
        <taxon>Actinomycetes</taxon>
        <taxon>Mycobacteriales</taxon>
        <taxon>Nocardiaceae</taxon>
        <taxon>Nocardia</taxon>
    </lineage>
</organism>
<evidence type="ECO:0000256" key="4">
    <source>
        <dbReference type="ARBA" id="ARBA00023033"/>
    </source>
</evidence>